<reference evidence="1" key="1">
    <citation type="journal article" date="2023" name="Insect Mol. Biol.">
        <title>Genome sequencing provides insights into the evolution of gene families encoding plant cell wall-degrading enzymes in longhorned beetles.</title>
        <authorList>
            <person name="Shin N.R."/>
            <person name="Okamura Y."/>
            <person name="Kirsch R."/>
            <person name="Pauchet Y."/>
        </authorList>
    </citation>
    <scope>NUCLEOTIDE SEQUENCE</scope>
    <source>
        <strain evidence="1">RBIC_L_NR</strain>
    </source>
</reference>
<evidence type="ECO:0000313" key="1">
    <source>
        <dbReference type="EMBL" id="KAJ8967114.1"/>
    </source>
</evidence>
<dbReference type="Proteomes" id="UP001162156">
    <property type="component" value="Unassembled WGS sequence"/>
</dbReference>
<proteinExistence type="predicted"/>
<sequence>MGVKKCPPNLMAPLIKIVIEEIRKVCKKEPLSCGFVPSDNGKYNPVILLIFFLLYLNRYS</sequence>
<dbReference type="EMBL" id="JANEYF010000896">
    <property type="protein sequence ID" value="KAJ8967114.1"/>
    <property type="molecule type" value="Genomic_DNA"/>
</dbReference>
<organism evidence="1 2">
    <name type="scientific">Rhamnusium bicolor</name>
    <dbReference type="NCBI Taxonomy" id="1586634"/>
    <lineage>
        <taxon>Eukaryota</taxon>
        <taxon>Metazoa</taxon>
        <taxon>Ecdysozoa</taxon>
        <taxon>Arthropoda</taxon>
        <taxon>Hexapoda</taxon>
        <taxon>Insecta</taxon>
        <taxon>Pterygota</taxon>
        <taxon>Neoptera</taxon>
        <taxon>Endopterygota</taxon>
        <taxon>Coleoptera</taxon>
        <taxon>Polyphaga</taxon>
        <taxon>Cucujiformia</taxon>
        <taxon>Chrysomeloidea</taxon>
        <taxon>Cerambycidae</taxon>
        <taxon>Lepturinae</taxon>
        <taxon>Rhagiini</taxon>
        <taxon>Rhamnusium</taxon>
    </lineage>
</organism>
<evidence type="ECO:0008006" key="3">
    <source>
        <dbReference type="Google" id="ProtNLM"/>
    </source>
</evidence>
<dbReference type="AlphaFoldDB" id="A0AAV8ZP83"/>
<keyword evidence="2" id="KW-1185">Reference proteome</keyword>
<gene>
    <name evidence="1" type="ORF">NQ314_003087</name>
</gene>
<evidence type="ECO:0000313" key="2">
    <source>
        <dbReference type="Proteomes" id="UP001162156"/>
    </source>
</evidence>
<name>A0AAV8ZP83_9CUCU</name>
<accession>A0AAV8ZP83</accession>
<comment type="caution">
    <text evidence="1">The sequence shown here is derived from an EMBL/GenBank/DDBJ whole genome shotgun (WGS) entry which is preliminary data.</text>
</comment>
<protein>
    <recommendedName>
        <fullName evidence="3">Reverse transcriptase</fullName>
    </recommendedName>
</protein>